<name>A0A2M9Y4S9_9LEPT</name>
<dbReference type="EMBL" id="RQFP01000001">
    <property type="protein sequence ID" value="TGK96691.1"/>
    <property type="molecule type" value="Genomic_DNA"/>
</dbReference>
<dbReference type="OrthoDB" id="346145at2"/>
<dbReference type="AlphaFoldDB" id="A0A2M9Y4S9"/>
<reference evidence="1" key="1">
    <citation type="journal article" date="2019" name="PLoS Negl. Trop. Dis.">
        <title>Revisiting the worldwide diversity of Leptospira species in the environment.</title>
        <authorList>
            <person name="Vincent A.T."/>
            <person name="Schiettekatte O."/>
            <person name="Bourhy P."/>
            <person name="Veyrier F.J."/>
            <person name="Picardeau M."/>
        </authorList>
    </citation>
    <scope>NUCLEOTIDE SEQUENCE [LARGE SCALE GENOMIC DNA]</scope>
    <source>
        <strain evidence="1">201800277</strain>
    </source>
</reference>
<dbReference type="Proteomes" id="UP000297891">
    <property type="component" value="Unassembled WGS sequence"/>
</dbReference>
<organism evidence="1 2">
    <name type="scientific">Leptospira brenneri</name>
    <dbReference type="NCBI Taxonomy" id="2023182"/>
    <lineage>
        <taxon>Bacteria</taxon>
        <taxon>Pseudomonadati</taxon>
        <taxon>Spirochaetota</taxon>
        <taxon>Spirochaetia</taxon>
        <taxon>Leptospirales</taxon>
        <taxon>Leptospiraceae</taxon>
        <taxon>Leptospira</taxon>
    </lineage>
</organism>
<proteinExistence type="predicted"/>
<accession>A0A2M9Y4S9</accession>
<keyword evidence="2" id="KW-1185">Reference proteome</keyword>
<evidence type="ECO:0000313" key="2">
    <source>
        <dbReference type="Proteomes" id="UP000297891"/>
    </source>
</evidence>
<protein>
    <submittedName>
        <fullName evidence="1">Uncharacterized protein</fullName>
    </submittedName>
</protein>
<evidence type="ECO:0000313" key="1">
    <source>
        <dbReference type="EMBL" id="TGK96691.1"/>
    </source>
</evidence>
<comment type="caution">
    <text evidence="1">The sequence shown here is derived from an EMBL/GenBank/DDBJ whole genome shotgun (WGS) entry which is preliminary data.</text>
</comment>
<gene>
    <name evidence="1" type="ORF">EHQ30_08865</name>
</gene>
<sequence>MRQIRKVFYLVFILILTYCSVGTNEEACKYYLERDYGNACLGLAIGYNFGEENAPSRAIGINYYLVNCYTYLKKKKECEREENQYLPGLYGMNLIVGSPDYIFRR</sequence>